<dbReference type="Pfam" id="PF00271">
    <property type="entry name" value="Helicase_C"/>
    <property type="match status" value="1"/>
</dbReference>
<proteinExistence type="inferred from homology"/>
<dbReference type="SMART" id="SM00490">
    <property type="entry name" value="HELICc"/>
    <property type="match status" value="1"/>
</dbReference>
<evidence type="ECO:0000256" key="4">
    <source>
        <dbReference type="ARBA" id="ARBA00022840"/>
    </source>
</evidence>
<dbReference type="InterPro" id="IPR027417">
    <property type="entry name" value="P-loop_NTPase"/>
</dbReference>
<dbReference type="CDD" id="cd18787">
    <property type="entry name" value="SF2_C_DEAD"/>
    <property type="match status" value="1"/>
</dbReference>
<feature type="compositionally biased region" description="Basic and acidic residues" evidence="8">
    <location>
        <begin position="107"/>
        <end position="116"/>
    </location>
</feature>
<dbReference type="CDD" id="cd17956">
    <property type="entry name" value="DEADc_DDX51"/>
    <property type="match status" value="1"/>
</dbReference>
<evidence type="ECO:0000256" key="7">
    <source>
        <dbReference type="RuleBase" id="RU365068"/>
    </source>
</evidence>
<comment type="catalytic activity">
    <reaction evidence="7">
        <text>ATP + H2O = ADP + phosphate + H(+)</text>
        <dbReference type="Rhea" id="RHEA:13065"/>
        <dbReference type="ChEBI" id="CHEBI:15377"/>
        <dbReference type="ChEBI" id="CHEBI:15378"/>
        <dbReference type="ChEBI" id="CHEBI:30616"/>
        <dbReference type="ChEBI" id="CHEBI:43474"/>
        <dbReference type="ChEBI" id="CHEBI:456216"/>
        <dbReference type="EC" id="3.6.4.13"/>
    </reaction>
</comment>
<feature type="region of interest" description="Disordered" evidence="8">
    <location>
        <begin position="1"/>
        <end position="127"/>
    </location>
</feature>
<feature type="compositionally biased region" description="Basic and acidic residues" evidence="8">
    <location>
        <begin position="7"/>
        <end position="16"/>
    </location>
</feature>
<evidence type="ECO:0000256" key="2">
    <source>
        <dbReference type="ARBA" id="ARBA00022801"/>
    </source>
</evidence>
<dbReference type="GO" id="GO:0003723">
    <property type="term" value="F:RNA binding"/>
    <property type="evidence" value="ECO:0007669"/>
    <property type="project" value="UniProtKB-UniRule"/>
</dbReference>
<evidence type="ECO:0000313" key="11">
    <source>
        <dbReference type="EMBL" id="CAJ1949532.1"/>
    </source>
</evidence>
<feature type="compositionally biased region" description="Basic residues" evidence="8">
    <location>
        <begin position="17"/>
        <end position="28"/>
    </location>
</feature>
<dbReference type="GO" id="GO:0005524">
    <property type="term" value="F:ATP binding"/>
    <property type="evidence" value="ECO:0007669"/>
    <property type="project" value="UniProtKB-UniRule"/>
</dbReference>
<dbReference type="InterPro" id="IPR011545">
    <property type="entry name" value="DEAD/DEAH_box_helicase_dom"/>
</dbReference>
<dbReference type="EMBL" id="CAKOGP040001758">
    <property type="protein sequence ID" value="CAJ1949532.1"/>
    <property type="molecule type" value="Genomic_DNA"/>
</dbReference>
<feature type="compositionally biased region" description="Basic and acidic residues" evidence="8">
    <location>
        <begin position="69"/>
        <end position="81"/>
    </location>
</feature>
<feature type="domain" description="Helicase ATP-binding" evidence="9">
    <location>
        <begin position="183"/>
        <end position="430"/>
    </location>
</feature>
<dbReference type="EC" id="3.6.4.13" evidence="7"/>
<comment type="similarity">
    <text evidence="6">Belongs to the DEAD box helicase family.</text>
</comment>
<dbReference type="InterPro" id="IPR000629">
    <property type="entry name" value="RNA-helicase_DEAD-box_CS"/>
</dbReference>
<dbReference type="SUPFAM" id="SSF52540">
    <property type="entry name" value="P-loop containing nucleoside triphosphate hydrolases"/>
    <property type="match status" value="1"/>
</dbReference>
<evidence type="ECO:0000256" key="1">
    <source>
        <dbReference type="ARBA" id="ARBA00022741"/>
    </source>
</evidence>
<dbReference type="Pfam" id="PF00270">
    <property type="entry name" value="DEAD"/>
    <property type="match status" value="2"/>
</dbReference>
<keyword evidence="4 6" id="KW-0067">ATP-binding</keyword>
<keyword evidence="12" id="KW-1185">Reference proteome</keyword>
<evidence type="ECO:0000313" key="12">
    <source>
        <dbReference type="Proteomes" id="UP001295423"/>
    </source>
</evidence>
<feature type="compositionally biased region" description="Acidic residues" evidence="8">
    <location>
        <begin position="82"/>
        <end position="106"/>
    </location>
</feature>
<keyword evidence="1 6" id="KW-0547">Nucleotide-binding</keyword>
<dbReference type="InterPro" id="IPR001650">
    <property type="entry name" value="Helicase_C-like"/>
</dbReference>
<dbReference type="PROSITE" id="PS00039">
    <property type="entry name" value="DEAD_ATP_HELICASE"/>
    <property type="match status" value="1"/>
</dbReference>
<organism evidence="11 12">
    <name type="scientific">Cylindrotheca closterium</name>
    <dbReference type="NCBI Taxonomy" id="2856"/>
    <lineage>
        <taxon>Eukaryota</taxon>
        <taxon>Sar</taxon>
        <taxon>Stramenopiles</taxon>
        <taxon>Ochrophyta</taxon>
        <taxon>Bacillariophyta</taxon>
        <taxon>Bacillariophyceae</taxon>
        <taxon>Bacillariophycidae</taxon>
        <taxon>Bacillariales</taxon>
        <taxon>Bacillariaceae</taxon>
        <taxon>Cylindrotheca</taxon>
    </lineage>
</organism>
<evidence type="ECO:0000256" key="3">
    <source>
        <dbReference type="ARBA" id="ARBA00022806"/>
    </source>
</evidence>
<dbReference type="InterPro" id="IPR014001">
    <property type="entry name" value="Helicase_ATP-bd"/>
</dbReference>
<protein>
    <recommendedName>
        <fullName evidence="7">ATP-dependent RNA helicase</fullName>
        <ecNumber evidence="7">3.6.4.13</ecNumber>
    </recommendedName>
</protein>
<accession>A0AAD2FQF7</accession>
<keyword evidence="5 7" id="KW-0694">RNA-binding</keyword>
<comment type="domain">
    <text evidence="7">The Q motif is unique to and characteristic of the DEAD box family of RNA helicases and controls ATP binding and hydrolysis.</text>
</comment>
<comment type="caution">
    <text evidence="11">The sequence shown here is derived from an EMBL/GenBank/DDBJ whole genome shotgun (WGS) entry which is preliminary data.</text>
</comment>
<reference evidence="11" key="1">
    <citation type="submission" date="2023-08" db="EMBL/GenBank/DDBJ databases">
        <authorList>
            <person name="Audoor S."/>
            <person name="Bilcke G."/>
        </authorList>
    </citation>
    <scope>NUCLEOTIDE SEQUENCE</scope>
</reference>
<sequence length="686" mass="77099">MFQIGRFDPRAEEKAKEKKKKKSKKSRKRSFDEGEGSEEVKKQREEPQHEKETKPSSLTVIAPETKGATSKERKLNSKVNEEAFDDLDIEENELFKEDDADDEEIPEKEAESKSMDVEENETPFDPTNEMQRAEHMSKLPLLEAARRWKLSDFLVNNLQADGYNNFFTIQSLVLSDVLSSANDSTSGWQRDVCVAAPTGSGKTLAFVLPVLQTLSTRKIRRLRALCVLPSRDLANQVYQVFEHYAKGSDLKIGLAIGQSNFQEEQEALVVGSGHTARSSTQYLASFRSHLHPGNLQLALDQALEESDMKEELATSGIDVKPTTVSAVDVLVCTPGRLVDHMDNTPGFSLEHLRFLIIDEADRLLSQSYHGWIRRVLDQAQQSSDTASNSSIVNPRRSSKTLQLRKWLYSATLTKDPQKLAALQLVHPKQFTMNADTSNSRSVYTMPPQLDEFTISCKAEQKPLVLISLLMEFMQQQHEKASKKKELVVVFTSSLESTHRLTRLLQLLWRNVFAPLESEIGHTDEMTSPVSEMSSSLSQQQKAKLVNDCNDVDSSRLSILVCSDGMSRGMDLEYVTLVINYDVPGFAKTYVHRCGRTARAGRSGRAISLLKGKGQMGAFRKLRSLIGHSERVQPYQCDTQLITPNVTRSYKESLRQLSEVLSAEGDGEIHPTETLPEEILNPQFANQ</sequence>
<feature type="domain" description="Helicase C-terminal" evidence="10">
    <location>
        <begin position="465"/>
        <end position="657"/>
    </location>
</feature>
<feature type="compositionally biased region" description="Basic and acidic residues" evidence="8">
    <location>
        <begin position="38"/>
        <end position="54"/>
    </location>
</feature>
<evidence type="ECO:0000256" key="6">
    <source>
        <dbReference type="RuleBase" id="RU000492"/>
    </source>
</evidence>
<name>A0AAD2FQF7_9STRA</name>
<keyword evidence="2 6" id="KW-0378">Hydrolase</keyword>
<comment type="function">
    <text evidence="7">RNA helicase.</text>
</comment>
<dbReference type="GO" id="GO:0003724">
    <property type="term" value="F:RNA helicase activity"/>
    <property type="evidence" value="ECO:0007669"/>
    <property type="project" value="UniProtKB-EC"/>
</dbReference>
<dbReference type="Proteomes" id="UP001295423">
    <property type="component" value="Unassembled WGS sequence"/>
</dbReference>
<dbReference type="AlphaFoldDB" id="A0AAD2FQF7"/>
<evidence type="ECO:0000256" key="5">
    <source>
        <dbReference type="ARBA" id="ARBA00022884"/>
    </source>
</evidence>
<dbReference type="PROSITE" id="PS51192">
    <property type="entry name" value="HELICASE_ATP_BIND_1"/>
    <property type="match status" value="1"/>
</dbReference>
<evidence type="ECO:0000259" key="10">
    <source>
        <dbReference type="PROSITE" id="PS51194"/>
    </source>
</evidence>
<gene>
    <name evidence="11" type="ORF">CYCCA115_LOCUS12143</name>
</gene>
<dbReference type="PANTHER" id="PTHR24031">
    <property type="entry name" value="RNA HELICASE"/>
    <property type="match status" value="1"/>
</dbReference>
<keyword evidence="3 6" id="KW-0347">Helicase</keyword>
<evidence type="ECO:0000259" key="9">
    <source>
        <dbReference type="PROSITE" id="PS51192"/>
    </source>
</evidence>
<dbReference type="GO" id="GO:0016787">
    <property type="term" value="F:hydrolase activity"/>
    <property type="evidence" value="ECO:0007669"/>
    <property type="project" value="UniProtKB-KW"/>
</dbReference>
<evidence type="ECO:0000256" key="8">
    <source>
        <dbReference type="SAM" id="MobiDB-lite"/>
    </source>
</evidence>
<dbReference type="PROSITE" id="PS51194">
    <property type="entry name" value="HELICASE_CTER"/>
    <property type="match status" value="1"/>
</dbReference>
<dbReference type="SMART" id="SM00487">
    <property type="entry name" value="DEXDc"/>
    <property type="match status" value="1"/>
</dbReference>
<dbReference type="Gene3D" id="3.40.50.300">
    <property type="entry name" value="P-loop containing nucleotide triphosphate hydrolases"/>
    <property type="match status" value="2"/>
</dbReference>